<gene>
    <name evidence="1" type="ORF">BRADI_2g12105v3</name>
</gene>
<proteinExistence type="predicted"/>
<dbReference type="EMBL" id="CM000881">
    <property type="protein sequence ID" value="KQK04175.1"/>
    <property type="molecule type" value="Genomic_DNA"/>
</dbReference>
<accession>A0A0Q3FXJ9</accession>
<dbReference type="EnsemblPlants" id="KQK04175">
    <property type="protein sequence ID" value="KQK04175"/>
    <property type="gene ID" value="BRADI_2g12105v3"/>
</dbReference>
<name>A0A0Q3FXJ9_BRADI</name>
<evidence type="ECO:0000313" key="2">
    <source>
        <dbReference type="EnsemblPlants" id="KQK04175"/>
    </source>
</evidence>
<reference evidence="1" key="2">
    <citation type="submission" date="2017-06" db="EMBL/GenBank/DDBJ databases">
        <title>WGS assembly of Brachypodium distachyon.</title>
        <authorList>
            <consortium name="The International Brachypodium Initiative"/>
            <person name="Lucas S."/>
            <person name="Harmon-Smith M."/>
            <person name="Lail K."/>
            <person name="Tice H."/>
            <person name="Grimwood J."/>
            <person name="Bruce D."/>
            <person name="Barry K."/>
            <person name="Shu S."/>
            <person name="Lindquist E."/>
            <person name="Wang M."/>
            <person name="Pitluck S."/>
            <person name="Vogel J.P."/>
            <person name="Garvin D.F."/>
            <person name="Mockler T.C."/>
            <person name="Schmutz J."/>
            <person name="Rokhsar D."/>
            <person name="Bevan M.W."/>
        </authorList>
    </citation>
    <scope>NUCLEOTIDE SEQUENCE</scope>
    <source>
        <strain evidence="1">Bd21</strain>
    </source>
</reference>
<dbReference type="Gramene" id="KQK04175">
    <property type="protein sequence ID" value="KQK04175"/>
    <property type="gene ID" value="BRADI_2g12105v3"/>
</dbReference>
<protein>
    <submittedName>
        <fullName evidence="1 2">Uncharacterized protein</fullName>
    </submittedName>
</protein>
<reference evidence="1 2" key="1">
    <citation type="journal article" date="2010" name="Nature">
        <title>Genome sequencing and analysis of the model grass Brachypodium distachyon.</title>
        <authorList>
            <consortium name="International Brachypodium Initiative"/>
        </authorList>
    </citation>
    <scope>NUCLEOTIDE SEQUENCE [LARGE SCALE GENOMIC DNA]</scope>
    <source>
        <strain evidence="1 2">Bd21</strain>
    </source>
</reference>
<keyword evidence="3" id="KW-1185">Reference proteome</keyword>
<organism evidence="1">
    <name type="scientific">Brachypodium distachyon</name>
    <name type="common">Purple false brome</name>
    <name type="synonym">Trachynia distachya</name>
    <dbReference type="NCBI Taxonomy" id="15368"/>
    <lineage>
        <taxon>Eukaryota</taxon>
        <taxon>Viridiplantae</taxon>
        <taxon>Streptophyta</taxon>
        <taxon>Embryophyta</taxon>
        <taxon>Tracheophyta</taxon>
        <taxon>Spermatophyta</taxon>
        <taxon>Magnoliopsida</taxon>
        <taxon>Liliopsida</taxon>
        <taxon>Poales</taxon>
        <taxon>Poaceae</taxon>
        <taxon>BOP clade</taxon>
        <taxon>Pooideae</taxon>
        <taxon>Stipodae</taxon>
        <taxon>Brachypodieae</taxon>
        <taxon>Brachypodium</taxon>
    </lineage>
</organism>
<evidence type="ECO:0000313" key="3">
    <source>
        <dbReference type="Proteomes" id="UP000008810"/>
    </source>
</evidence>
<dbReference type="InParanoid" id="A0A0Q3FXJ9"/>
<dbReference type="Proteomes" id="UP000008810">
    <property type="component" value="Chromosome 2"/>
</dbReference>
<sequence>MAVGRKGVRQRLWLRYVRTSSDPRSWGELPPGVCSTHLGCRTTSGTDLHGFLMVMAASLGTRKVKKGRICSLQVVAGLAGWLQVPRRELDRVSEWCEQEDRR</sequence>
<evidence type="ECO:0000313" key="1">
    <source>
        <dbReference type="EMBL" id="KQK04175.1"/>
    </source>
</evidence>
<dbReference type="AlphaFoldDB" id="A0A0Q3FXJ9"/>
<reference evidence="2" key="3">
    <citation type="submission" date="2018-08" db="UniProtKB">
        <authorList>
            <consortium name="EnsemblPlants"/>
        </authorList>
    </citation>
    <scope>IDENTIFICATION</scope>
    <source>
        <strain evidence="2">cv. Bd21</strain>
    </source>
</reference>